<comment type="similarity">
    <text evidence="1 5">Belongs to the CoaE family.</text>
</comment>
<dbReference type="GO" id="GO:0005737">
    <property type="term" value="C:cytoplasm"/>
    <property type="evidence" value="ECO:0007669"/>
    <property type="project" value="UniProtKB-SubCell"/>
</dbReference>
<dbReference type="Pfam" id="PF01121">
    <property type="entry name" value="CoaE"/>
    <property type="match status" value="1"/>
</dbReference>
<dbReference type="AlphaFoldDB" id="A0A4R0MQA6"/>
<comment type="caution">
    <text evidence="7">The sequence shown here is derived from an EMBL/GenBank/DDBJ whole genome shotgun (WGS) entry which is preliminary data.</text>
</comment>
<comment type="function">
    <text evidence="5">Catalyzes the phosphorylation of the 3'-hydroxyl group of dephosphocoenzyme A to form coenzyme A.</text>
</comment>
<dbReference type="PANTHER" id="PTHR10695:SF46">
    <property type="entry name" value="BIFUNCTIONAL COENZYME A SYNTHASE-RELATED"/>
    <property type="match status" value="1"/>
</dbReference>
<dbReference type="OrthoDB" id="9812943at2"/>
<feature type="binding site" evidence="5">
    <location>
        <begin position="11"/>
        <end position="16"/>
    </location>
    <ligand>
        <name>ATP</name>
        <dbReference type="ChEBI" id="CHEBI:30616"/>
    </ligand>
</feature>
<keyword evidence="4 5" id="KW-0173">Coenzyme A biosynthesis</keyword>
<dbReference type="SUPFAM" id="SSF52540">
    <property type="entry name" value="P-loop containing nucleoside triphosphate hydrolases"/>
    <property type="match status" value="1"/>
</dbReference>
<dbReference type="GO" id="GO:0015937">
    <property type="term" value="P:coenzyme A biosynthetic process"/>
    <property type="evidence" value="ECO:0007669"/>
    <property type="project" value="UniProtKB-UniRule"/>
</dbReference>
<dbReference type="PANTHER" id="PTHR10695">
    <property type="entry name" value="DEPHOSPHO-COA KINASE-RELATED"/>
    <property type="match status" value="1"/>
</dbReference>
<gene>
    <name evidence="5" type="primary">coaE</name>
    <name evidence="7" type="ORF">EZ444_21435</name>
</gene>
<keyword evidence="8" id="KW-1185">Reference proteome</keyword>
<evidence type="ECO:0000256" key="2">
    <source>
        <dbReference type="ARBA" id="ARBA00022741"/>
    </source>
</evidence>
<keyword evidence="2 5" id="KW-0547">Nucleotide-binding</keyword>
<dbReference type="UniPathway" id="UPA00241">
    <property type="reaction ID" value="UER00356"/>
</dbReference>
<dbReference type="InterPro" id="IPR001977">
    <property type="entry name" value="Depp_CoAkinase"/>
</dbReference>
<evidence type="ECO:0000256" key="6">
    <source>
        <dbReference type="NCBIfam" id="TIGR00152"/>
    </source>
</evidence>
<evidence type="ECO:0000256" key="4">
    <source>
        <dbReference type="ARBA" id="ARBA00022993"/>
    </source>
</evidence>
<evidence type="ECO:0000256" key="3">
    <source>
        <dbReference type="ARBA" id="ARBA00022840"/>
    </source>
</evidence>
<protein>
    <recommendedName>
        <fullName evidence="5 6">Dephospho-CoA kinase</fullName>
        <ecNumber evidence="5 6">2.7.1.24</ecNumber>
    </recommendedName>
    <alternativeName>
        <fullName evidence="5">Dephosphocoenzyme A kinase</fullName>
    </alternativeName>
</protein>
<comment type="subcellular location">
    <subcellularLocation>
        <location evidence="5">Cytoplasm</location>
    </subcellularLocation>
</comment>
<dbReference type="InterPro" id="IPR027417">
    <property type="entry name" value="P-loop_NTPase"/>
</dbReference>
<comment type="catalytic activity">
    <reaction evidence="5">
        <text>3'-dephospho-CoA + ATP = ADP + CoA + H(+)</text>
        <dbReference type="Rhea" id="RHEA:18245"/>
        <dbReference type="ChEBI" id="CHEBI:15378"/>
        <dbReference type="ChEBI" id="CHEBI:30616"/>
        <dbReference type="ChEBI" id="CHEBI:57287"/>
        <dbReference type="ChEBI" id="CHEBI:57328"/>
        <dbReference type="ChEBI" id="CHEBI:456216"/>
        <dbReference type="EC" id="2.7.1.24"/>
    </reaction>
</comment>
<dbReference type="EMBL" id="SJSM01000019">
    <property type="protein sequence ID" value="TCC89028.1"/>
    <property type="molecule type" value="Genomic_DNA"/>
</dbReference>
<dbReference type="GO" id="GO:0004140">
    <property type="term" value="F:dephospho-CoA kinase activity"/>
    <property type="evidence" value="ECO:0007669"/>
    <property type="project" value="UniProtKB-UniRule"/>
</dbReference>
<dbReference type="GO" id="GO:0005524">
    <property type="term" value="F:ATP binding"/>
    <property type="evidence" value="ECO:0007669"/>
    <property type="project" value="UniProtKB-UniRule"/>
</dbReference>
<dbReference type="CDD" id="cd02022">
    <property type="entry name" value="DPCK"/>
    <property type="match status" value="1"/>
</dbReference>
<dbReference type="RefSeq" id="WP_131611196.1">
    <property type="nucleotide sequence ID" value="NZ_SJSM01000019.1"/>
</dbReference>
<keyword evidence="5 7" id="KW-0418">Kinase</keyword>
<keyword evidence="5" id="KW-0963">Cytoplasm</keyword>
<dbReference type="EC" id="2.7.1.24" evidence="5 6"/>
<evidence type="ECO:0000256" key="1">
    <source>
        <dbReference type="ARBA" id="ARBA00009018"/>
    </source>
</evidence>
<evidence type="ECO:0000256" key="5">
    <source>
        <dbReference type="HAMAP-Rule" id="MF_00376"/>
    </source>
</evidence>
<dbReference type="HAMAP" id="MF_00376">
    <property type="entry name" value="Dephospho_CoA_kinase"/>
    <property type="match status" value="1"/>
</dbReference>
<accession>A0A4R0MQA6</accession>
<keyword evidence="3 5" id="KW-0067">ATP-binding</keyword>
<sequence>MLKIGITGGIGSGKTTICKVFETLGIAVFYADTVAKQIMVSDEILVKGVKAAFGEESYTIDGVLNNKHIAGIVFNNAAELAKLNELVHPAVFRAFDNWVKDIPASTPYILKEAALLFESESYKMCDQNILVIAPEEIRLQRVMQRDRVTAAQVKARMDKQLSDQEKAKLSDYIINNNETESLIIQVTHLHQLFLNIPE</sequence>
<dbReference type="Proteomes" id="UP000291117">
    <property type="component" value="Unassembled WGS sequence"/>
</dbReference>
<dbReference type="Gene3D" id="3.40.50.300">
    <property type="entry name" value="P-loop containing nucleotide triphosphate hydrolases"/>
    <property type="match status" value="1"/>
</dbReference>
<name>A0A4R0MQA6_9SPHI</name>
<organism evidence="7 8">
    <name type="scientific">Pedobacter hiemivivus</name>
    <dbReference type="NCBI Taxonomy" id="2530454"/>
    <lineage>
        <taxon>Bacteria</taxon>
        <taxon>Pseudomonadati</taxon>
        <taxon>Bacteroidota</taxon>
        <taxon>Sphingobacteriia</taxon>
        <taxon>Sphingobacteriales</taxon>
        <taxon>Sphingobacteriaceae</taxon>
        <taxon>Pedobacter</taxon>
    </lineage>
</organism>
<proteinExistence type="inferred from homology"/>
<dbReference type="NCBIfam" id="TIGR00152">
    <property type="entry name" value="dephospho-CoA kinase"/>
    <property type="match status" value="1"/>
</dbReference>
<evidence type="ECO:0000313" key="8">
    <source>
        <dbReference type="Proteomes" id="UP000291117"/>
    </source>
</evidence>
<evidence type="ECO:0000313" key="7">
    <source>
        <dbReference type="EMBL" id="TCC89028.1"/>
    </source>
</evidence>
<comment type="pathway">
    <text evidence="5">Cofactor biosynthesis; coenzyme A biosynthesis; CoA from (R)-pantothenate: step 5/5.</text>
</comment>
<keyword evidence="5 7" id="KW-0808">Transferase</keyword>
<dbReference type="PROSITE" id="PS51219">
    <property type="entry name" value="DPCK"/>
    <property type="match status" value="1"/>
</dbReference>
<reference evidence="7 8" key="1">
    <citation type="submission" date="2019-02" db="EMBL/GenBank/DDBJ databases">
        <title>Pedobacter sp. RP-3-8 sp. nov., isolated from Arctic soil.</title>
        <authorList>
            <person name="Dahal R.H."/>
        </authorList>
    </citation>
    <scope>NUCLEOTIDE SEQUENCE [LARGE SCALE GENOMIC DNA]</scope>
    <source>
        <strain evidence="7 8">RP-3-8</strain>
    </source>
</reference>